<evidence type="ECO:0000313" key="1">
    <source>
        <dbReference type="EMBL" id="KTD17230.1"/>
    </source>
</evidence>
<organism evidence="1 2">
    <name type="scientific">Legionella jordanis</name>
    <dbReference type="NCBI Taxonomy" id="456"/>
    <lineage>
        <taxon>Bacteria</taxon>
        <taxon>Pseudomonadati</taxon>
        <taxon>Pseudomonadota</taxon>
        <taxon>Gammaproteobacteria</taxon>
        <taxon>Legionellales</taxon>
        <taxon>Legionellaceae</taxon>
        <taxon>Legionella</taxon>
    </lineage>
</organism>
<dbReference type="Proteomes" id="UP000055035">
    <property type="component" value="Unassembled WGS sequence"/>
</dbReference>
<sequence length="272" mass="31352">MQIIVNASTPFAPADSKPLTSRGEFYQNALFALGCKPDNPPLGDFLRRAMHLEGQWLIASPIHWEATHNDAMIVAAGAELALDDSESRLLFEQVTDFLKGYEIQSAYFSPHLWLLKIDHLPAITSQSISNMLHHSMMPVISEMDKTFFWQRLLTEIQMFLSAHPLNSARDHSLIVNGLWLWGEGAFKPSTSQMIYSDDDIFLSPPHNSIAIVHKLDATNQFGKNSLLLIKHPQRWDLQKLRQQTQNNQSQWYWNNLAYSLKPRGWWSRLWRK</sequence>
<dbReference type="RefSeq" id="WP_058471008.1">
    <property type="nucleotide sequence ID" value="NZ_CAAAIC010000003.1"/>
</dbReference>
<comment type="caution">
    <text evidence="1">The sequence shown here is derived from an EMBL/GenBank/DDBJ whole genome shotgun (WGS) entry which is preliminary data.</text>
</comment>
<evidence type="ECO:0000313" key="2">
    <source>
        <dbReference type="Proteomes" id="UP000055035"/>
    </source>
</evidence>
<protein>
    <recommendedName>
        <fullName evidence="3">Cofactor-independent phosphoglycerate mutase</fullName>
    </recommendedName>
</protein>
<accession>A0A0W0VAS4</accession>
<dbReference type="OrthoDB" id="5295974at2"/>
<dbReference type="PATRIC" id="fig|456.5.peg.1641"/>
<reference evidence="1 2" key="1">
    <citation type="submission" date="2015-11" db="EMBL/GenBank/DDBJ databases">
        <title>Genomic analysis of 38 Legionella species identifies large and diverse effector repertoires.</title>
        <authorList>
            <person name="Burstein D."/>
            <person name="Amaro F."/>
            <person name="Zusman T."/>
            <person name="Lifshitz Z."/>
            <person name="Cohen O."/>
            <person name="Gilbert J.A."/>
            <person name="Pupko T."/>
            <person name="Shuman H.A."/>
            <person name="Segal G."/>
        </authorList>
    </citation>
    <scope>NUCLEOTIDE SEQUENCE [LARGE SCALE GENOMIC DNA]</scope>
    <source>
        <strain evidence="1 2">BL-540</strain>
    </source>
</reference>
<name>A0A0W0VAS4_9GAMM</name>
<evidence type="ECO:0008006" key="3">
    <source>
        <dbReference type="Google" id="ProtNLM"/>
    </source>
</evidence>
<dbReference type="STRING" id="456.Ljor_1536"/>
<dbReference type="EMBL" id="LNYJ01000011">
    <property type="protein sequence ID" value="KTD17230.1"/>
    <property type="molecule type" value="Genomic_DNA"/>
</dbReference>
<keyword evidence="2" id="KW-1185">Reference proteome</keyword>
<dbReference type="AlphaFoldDB" id="A0A0W0VAS4"/>
<gene>
    <name evidence="1" type="ORF">Ljor_1536</name>
</gene>
<proteinExistence type="predicted"/>